<sequence>MDQVILSFVVWTVVILVSAAFLKGLGNFLFEEIVEPYQLWRAEAKARRERIKAEREWQASRTR</sequence>
<gene>
    <name evidence="1" type="ORF">NCTC13294_01926</name>
</gene>
<accession>A0A381EC72</accession>
<evidence type="ECO:0000313" key="2">
    <source>
        <dbReference type="Proteomes" id="UP000254572"/>
    </source>
</evidence>
<dbReference type="EMBL" id="UFUW01000001">
    <property type="protein sequence ID" value="SUX24540.1"/>
    <property type="molecule type" value="Genomic_DNA"/>
</dbReference>
<proteinExistence type="predicted"/>
<keyword evidence="2" id="KW-1185">Reference proteome</keyword>
<evidence type="ECO:0000313" key="1">
    <source>
        <dbReference type="EMBL" id="SUX24540.1"/>
    </source>
</evidence>
<protein>
    <submittedName>
        <fullName evidence="1">Uncharacterized protein</fullName>
    </submittedName>
</protein>
<dbReference type="Proteomes" id="UP000254572">
    <property type="component" value="Unassembled WGS sequence"/>
</dbReference>
<name>A0A381EC72_9GAMM</name>
<dbReference type="OrthoDB" id="9914642at2"/>
<reference evidence="1 2" key="1">
    <citation type="submission" date="2018-06" db="EMBL/GenBank/DDBJ databases">
        <authorList>
            <consortium name="Pathogen Informatics"/>
            <person name="Doyle S."/>
        </authorList>
    </citation>
    <scope>NUCLEOTIDE SEQUENCE [LARGE SCALE GENOMIC DNA]</scope>
    <source>
        <strain evidence="1 2">NCTC13294</strain>
    </source>
</reference>
<organism evidence="1 2">
    <name type="scientific">Cardiobacterium valvarum</name>
    <dbReference type="NCBI Taxonomy" id="194702"/>
    <lineage>
        <taxon>Bacteria</taxon>
        <taxon>Pseudomonadati</taxon>
        <taxon>Pseudomonadota</taxon>
        <taxon>Gammaproteobacteria</taxon>
        <taxon>Cardiobacteriales</taxon>
        <taxon>Cardiobacteriaceae</taxon>
        <taxon>Cardiobacterium</taxon>
    </lineage>
</organism>
<dbReference type="AlphaFoldDB" id="A0A381EC72"/>
<dbReference type="RefSeq" id="WP_115612115.1">
    <property type="nucleotide sequence ID" value="NZ_JBHLZC010000003.1"/>
</dbReference>